<evidence type="ECO:0000313" key="2">
    <source>
        <dbReference type="EMBL" id="RXK49442.1"/>
    </source>
</evidence>
<evidence type="ECO:0000256" key="1">
    <source>
        <dbReference type="SAM" id="MobiDB-lite"/>
    </source>
</evidence>
<protein>
    <submittedName>
        <fullName evidence="2">Uncharacterized protein</fullName>
    </submittedName>
</protein>
<dbReference type="Proteomes" id="UP000289691">
    <property type="component" value="Unassembled WGS sequence"/>
</dbReference>
<keyword evidence="3" id="KW-1185">Reference proteome</keyword>
<feature type="region of interest" description="Disordered" evidence="1">
    <location>
        <begin position="778"/>
        <end position="806"/>
    </location>
</feature>
<sequence>MASVALLITLCLVGAVGPASAVGASSADAQSATDGLNRTLDGVATLDATRVADGGLVLGGATDVVRGNASLTKLAADGSTAWTREFETANRSGIVAVEAGPDGSLYFLQFEYPQANRSAPARPSQYSLSLVRATADGTVTWRQPLDVSRSVAVSGGLAVTDTGPALVSRSPDGQGLELTEFEGDGTVAWNRTYDVRASPRSLTATDDGFLLVGSLGFSEPWVLRTDEDGTVQLNRSYETIGAEQVAGAVPVGDGFVFGGAYSADYGDRNPWAARVGADGVPRWSRVYPSSEAGRVQDVFGAGDGVTLVGNSDFQQDPASTFVGVGTDGTERYVEQVAGVTQPVVVPGSERQVTVVGWSGYPVRNGTVSTVVRDVTLPEGATGRALEPDARVVSGERYYRGQNLRVPVPKQLGETVELVRVPGEYDDFDPRVVRRIDSRPGLTVVESATLEAGQYYVRTTDGDPVLYVEGDAYRVDDREDALFEIDQQSLSVRNPPRVRRVAVDGAGDRPVPAFRDDREGAYVDRLAGETTATVTVESERSTFDLWVSGDRFAGERADGATLRAMFDSNDGFEGVETVGGTPAVRLSVTDEENLTIDVEDVEGGLYDLRFRATDTGDGGAAAETRVVVGPTDPRPVTVTLNRSSLTLPVEGRAVANVTVAGLDRGIGAMSMSALRVGAPAIDLSVDLPLNGSSAQSSAGWSDSYADADAQVFGADTANGTVTVGTLAATAQTDVIDPDGPATNTVRFQVDWIVDASGRPYTIPGGTNLSVTVENVEAATGGEETQGGVVRSGGSASGSVTVRDGRSD</sequence>
<organism evidence="2 3">
    <name type="scientific">Halorientalis pallida</name>
    <dbReference type="NCBI Taxonomy" id="2479928"/>
    <lineage>
        <taxon>Archaea</taxon>
        <taxon>Methanobacteriati</taxon>
        <taxon>Methanobacteriota</taxon>
        <taxon>Stenosarchaea group</taxon>
        <taxon>Halobacteria</taxon>
        <taxon>Halobacteriales</taxon>
        <taxon>Haloarculaceae</taxon>
        <taxon>Halorientalis</taxon>
    </lineage>
</organism>
<feature type="compositionally biased region" description="Low complexity" evidence="1">
    <location>
        <begin position="778"/>
        <end position="800"/>
    </location>
</feature>
<gene>
    <name evidence="2" type="ORF">EAF64_11060</name>
</gene>
<evidence type="ECO:0000313" key="3">
    <source>
        <dbReference type="Proteomes" id="UP000289691"/>
    </source>
</evidence>
<dbReference type="AlphaFoldDB" id="A0A498L576"/>
<proteinExistence type="predicted"/>
<dbReference type="RefSeq" id="WP_129069038.1">
    <property type="nucleotide sequence ID" value="NZ_RDFA01000003.1"/>
</dbReference>
<dbReference type="EMBL" id="RDFA01000003">
    <property type="protein sequence ID" value="RXK49442.1"/>
    <property type="molecule type" value="Genomic_DNA"/>
</dbReference>
<reference evidence="2 3" key="1">
    <citation type="submission" date="2019-01" db="EMBL/GenBank/DDBJ databases">
        <title>Halorientalis sp. F13-25 a new haloarchaeum isolated from hypersaline water.</title>
        <authorList>
            <person name="Ana D.-V."/>
            <person name="Cristina S.-P."/>
            <person name="Antonio V."/>
        </authorList>
    </citation>
    <scope>NUCLEOTIDE SEQUENCE [LARGE SCALE GENOMIC DNA]</scope>
    <source>
        <strain evidence="2 3">F13-25</strain>
    </source>
</reference>
<comment type="caution">
    <text evidence="2">The sequence shown here is derived from an EMBL/GenBank/DDBJ whole genome shotgun (WGS) entry which is preliminary data.</text>
</comment>
<accession>A0A498L576</accession>
<dbReference type="OrthoDB" id="98274at2157"/>
<name>A0A498L576_9EURY</name>